<proteinExistence type="predicted"/>
<dbReference type="EMBL" id="JAGFNY010000036">
    <property type="protein sequence ID" value="MBW7570918.1"/>
    <property type="molecule type" value="Genomic_DNA"/>
</dbReference>
<evidence type="ECO:0000313" key="1">
    <source>
        <dbReference type="EMBL" id="MBW7570918.1"/>
    </source>
</evidence>
<dbReference type="RefSeq" id="WP_219938143.1">
    <property type="nucleotide sequence ID" value="NZ_JAGFNY010000036.1"/>
</dbReference>
<accession>A0ABS7DI07</accession>
<dbReference type="Proteomes" id="UP000731465">
    <property type="component" value="Unassembled WGS sequence"/>
</dbReference>
<name>A0ABS7DI07_9GAMM</name>
<evidence type="ECO:0000313" key="2">
    <source>
        <dbReference type="Proteomes" id="UP000731465"/>
    </source>
</evidence>
<gene>
    <name evidence="1" type="ORF">J5V48_08430</name>
</gene>
<keyword evidence="2" id="KW-1185">Reference proteome</keyword>
<reference evidence="1 2" key="1">
    <citation type="submission" date="2021-03" db="EMBL/GenBank/DDBJ databases">
        <title>Succinivibrio sp. nov. isolated from feces of cow.</title>
        <authorList>
            <person name="Choi J.-Y."/>
        </authorList>
    </citation>
    <scope>NUCLEOTIDE SEQUENCE [LARGE SCALE GENOMIC DNA]</scope>
    <source>
        <strain evidence="1 2">AGMB01872</strain>
    </source>
</reference>
<sequence>MFFKNMYVNSFEYDYIRFLTDNFDYSNESDDSFSDRTRAYQKITADYKISGMSEIVGVIVSVEQQFKGKKVKYTQAHNINLKTERIIEFSDLFEDSHLAATICSNEIYLTYSALGYKKISVIRALYEIRPVNFIIRKDGLEFIFDRANIGLSGDKASVFIPIEKLKEAKPNMVIFS</sequence>
<protein>
    <submittedName>
        <fullName evidence="1">Uncharacterized protein</fullName>
    </submittedName>
</protein>
<comment type="caution">
    <text evidence="1">The sequence shown here is derived from an EMBL/GenBank/DDBJ whole genome shotgun (WGS) entry which is preliminary data.</text>
</comment>
<organism evidence="1 2">
    <name type="scientific">Succinivibrio faecicola</name>
    <dbReference type="NCBI Taxonomy" id="2820300"/>
    <lineage>
        <taxon>Bacteria</taxon>
        <taxon>Pseudomonadati</taxon>
        <taxon>Pseudomonadota</taxon>
        <taxon>Gammaproteobacteria</taxon>
        <taxon>Aeromonadales</taxon>
        <taxon>Succinivibrionaceae</taxon>
        <taxon>Succinivibrio</taxon>
    </lineage>
</organism>